<accession>A0A1U9URI5</accession>
<evidence type="ECO:0008006" key="3">
    <source>
        <dbReference type="Google" id="ProtNLM"/>
    </source>
</evidence>
<organism evidence="1 2">
    <name type="scientific">Cupriavidus necator</name>
    <name type="common">Alcaligenes eutrophus</name>
    <name type="synonym">Ralstonia eutropha</name>
    <dbReference type="NCBI Taxonomy" id="106590"/>
    <lineage>
        <taxon>Bacteria</taxon>
        <taxon>Pseudomonadati</taxon>
        <taxon>Pseudomonadota</taxon>
        <taxon>Betaproteobacteria</taxon>
        <taxon>Burkholderiales</taxon>
        <taxon>Burkholderiaceae</taxon>
        <taxon>Cupriavidus</taxon>
    </lineage>
</organism>
<dbReference type="AlphaFoldDB" id="A0A1U9URI5"/>
<dbReference type="Proteomes" id="UP000189627">
    <property type="component" value="Chromosome 1"/>
</dbReference>
<gene>
    <name evidence="1" type="ORF">BJN34_12730</name>
</gene>
<dbReference type="RefSeq" id="WP_078196937.1">
    <property type="nucleotide sequence ID" value="NZ_CP017757.2"/>
</dbReference>
<evidence type="ECO:0000313" key="2">
    <source>
        <dbReference type="Proteomes" id="UP000189627"/>
    </source>
</evidence>
<protein>
    <recommendedName>
        <fullName evidence="3">Tail fiber protein</fullName>
    </recommendedName>
</protein>
<evidence type="ECO:0000313" key="1">
    <source>
        <dbReference type="EMBL" id="AQV94745.1"/>
    </source>
</evidence>
<sequence length="433" mass="43778">MSIDLASLIFGDTNYIAKHNSNYSIIKAAVDALQAATQGGASSAATAVTAFEGMFGSVALIGYGSFATSTSGSDLTLQPGYTWRNSLSKVLQLVSAATLSFSGKSAATYYIEVDAGGQPNVVATSAEPIYSVVWTGSAFGTITRVAAVFPNAADFLAALASAALGATYGTLDERLEAGEAKALLGELARTFQTGRLSKSVAGSAEVTLTAIEANNLVLNFTGALGANINVIVPLGTNPRAWLVTNNTSGAYTLTVKGASGTGVAVTQGGVSHLYQDGTNVKAAANLGATTFTGLSDAPASYSGKAGKEVRVKADETGLEFYDPPYDVGGTYNGAPAASAVLVRLPFPRQVVFPAGLTNSRGTAGTGATAQTNFDIQKNGSSVGTMRFAAGSATATFIMGSQTTFAAGDILKVVAPATPDATLADIGFSLAGTR</sequence>
<dbReference type="KEGG" id="cuh:BJN34_12730"/>
<proteinExistence type="predicted"/>
<dbReference type="EMBL" id="CP017757">
    <property type="protein sequence ID" value="AQV94745.1"/>
    <property type="molecule type" value="Genomic_DNA"/>
</dbReference>
<name>A0A1U9URI5_CUPNE</name>
<reference evidence="2" key="1">
    <citation type="submission" date="2017-02" db="EMBL/GenBank/DDBJ databases">
        <title>Complete genome sequence of Cupriavidus necator strain NH9, a 3-chlorobenzoate degrader.</title>
        <authorList>
            <person name="Moriuchi R."/>
            <person name="Dohra H."/>
            <person name="Ogawa N."/>
        </authorList>
    </citation>
    <scope>NUCLEOTIDE SEQUENCE [LARGE SCALE GENOMIC DNA]</scope>
    <source>
        <strain evidence="2">NH9</strain>
    </source>
</reference>
<dbReference type="OrthoDB" id="1921264at2"/>